<proteinExistence type="predicted"/>
<dbReference type="PANTHER" id="PTHR32176:SF92">
    <property type="entry name" value="XYLOSE ISOMERASE"/>
    <property type="match status" value="1"/>
</dbReference>
<gene>
    <name evidence="1" type="ORF">QJS10_CPA09g00350</name>
</gene>
<dbReference type="GO" id="GO:0004620">
    <property type="term" value="F:phospholipase activity"/>
    <property type="evidence" value="ECO:0007669"/>
    <property type="project" value="TreeGrafter"/>
</dbReference>
<dbReference type="EMBL" id="JAUJYO010000009">
    <property type="protein sequence ID" value="KAK1308109.1"/>
    <property type="molecule type" value="Genomic_DNA"/>
</dbReference>
<dbReference type="AlphaFoldDB" id="A0AAV9E5K1"/>
<organism evidence="1 2">
    <name type="scientific">Acorus calamus</name>
    <name type="common">Sweet flag</name>
    <dbReference type="NCBI Taxonomy" id="4465"/>
    <lineage>
        <taxon>Eukaryota</taxon>
        <taxon>Viridiplantae</taxon>
        <taxon>Streptophyta</taxon>
        <taxon>Embryophyta</taxon>
        <taxon>Tracheophyta</taxon>
        <taxon>Spermatophyta</taxon>
        <taxon>Magnoliopsida</taxon>
        <taxon>Liliopsida</taxon>
        <taxon>Acoraceae</taxon>
        <taxon>Acorus</taxon>
    </lineage>
</organism>
<comment type="caution">
    <text evidence="1">The sequence shown here is derived from an EMBL/GenBank/DDBJ whole genome shotgun (WGS) entry which is preliminary data.</text>
</comment>
<dbReference type="Proteomes" id="UP001180020">
    <property type="component" value="Unassembled WGS sequence"/>
</dbReference>
<dbReference type="Gene3D" id="3.40.1090.10">
    <property type="entry name" value="Cytosolic phospholipase A2 catalytic domain"/>
    <property type="match status" value="1"/>
</dbReference>
<dbReference type="GO" id="GO:0047372">
    <property type="term" value="F:monoacylglycerol lipase activity"/>
    <property type="evidence" value="ECO:0007669"/>
    <property type="project" value="TreeGrafter"/>
</dbReference>
<reference evidence="1" key="1">
    <citation type="journal article" date="2023" name="Nat. Commun.">
        <title>Diploid and tetraploid genomes of Acorus and the evolution of monocots.</title>
        <authorList>
            <person name="Ma L."/>
            <person name="Liu K.W."/>
            <person name="Li Z."/>
            <person name="Hsiao Y.Y."/>
            <person name="Qi Y."/>
            <person name="Fu T."/>
            <person name="Tang G.D."/>
            <person name="Zhang D."/>
            <person name="Sun W.H."/>
            <person name="Liu D.K."/>
            <person name="Li Y."/>
            <person name="Chen G.Z."/>
            <person name="Liu X.D."/>
            <person name="Liao X.Y."/>
            <person name="Jiang Y.T."/>
            <person name="Yu X."/>
            <person name="Hao Y."/>
            <person name="Huang J."/>
            <person name="Zhao X.W."/>
            <person name="Ke S."/>
            <person name="Chen Y.Y."/>
            <person name="Wu W.L."/>
            <person name="Hsu J.L."/>
            <person name="Lin Y.F."/>
            <person name="Huang M.D."/>
            <person name="Li C.Y."/>
            <person name="Huang L."/>
            <person name="Wang Z.W."/>
            <person name="Zhao X."/>
            <person name="Zhong W.Y."/>
            <person name="Peng D.H."/>
            <person name="Ahmad S."/>
            <person name="Lan S."/>
            <person name="Zhang J.S."/>
            <person name="Tsai W.C."/>
            <person name="Van de Peer Y."/>
            <person name="Liu Z.J."/>
        </authorList>
    </citation>
    <scope>NUCLEOTIDE SEQUENCE</scope>
    <source>
        <strain evidence="1">CP</strain>
    </source>
</reference>
<protein>
    <submittedName>
        <fullName evidence="1">Uncharacterized protein</fullName>
    </submittedName>
</protein>
<keyword evidence="2" id="KW-1185">Reference proteome</keyword>
<dbReference type="PANTHER" id="PTHR32176">
    <property type="entry name" value="XYLOSE ISOMERASE"/>
    <property type="match status" value="1"/>
</dbReference>
<name>A0AAV9E5K1_ACOCL</name>
<evidence type="ECO:0000313" key="1">
    <source>
        <dbReference type="EMBL" id="KAK1308109.1"/>
    </source>
</evidence>
<reference evidence="1" key="2">
    <citation type="submission" date="2023-06" db="EMBL/GenBank/DDBJ databases">
        <authorList>
            <person name="Ma L."/>
            <person name="Liu K.-W."/>
            <person name="Li Z."/>
            <person name="Hsiao Y.-Y."/>
            <person name="Qi Y."/>
            <person name="Fu T."/>
            <person name="Tang G."/>
            <person name="Zhang D."/>
            <person name="Sun W.-H."/>
            <person name="Liu D.-K."/>
            <person name="Li Y."/>
            <person name="Chen G.-Z."/>
            <person name="Liu X.-D."/>
            <person name="Liao X.-Y."/>
            <person name="Jiang Y.-T."/>
            <person name="Yu X."/>
            <person name="Hao Y."/>
            <person name="Huang J."/>
            <person name="Zhao X.-W."/>
            <person name="Ke S."/>
            <person name="Chen Y.-Y."/>
            <person name="Wu W.-L."/>
            <person name="Hsu J.-L."/>
            <person name="Lin Y.-F."/>
            <person name="Huang M.-D."/>
            <person name="Li C.-Y."/>
            <person name="Huang L."/>
            <person name="Wang Z.-W."/>
            <person name="Zhao X."/>
            <person name="Zhong W.-Y."/>
            <person name="Peng D.-H."/>
            <person name="Ahmad S."/>
            <person name="Lan S."/>
            <person name="Zhang J.-S."/>
            <person name="Tsai W.-C."/>
            <person name="Van De Peer Y."/>
            <person name="Liu Z.-J."/>
        </authorList>
    </citation>
    <scope>NUCLEOTIDE SEQUENCE</scope>
    <source>
        <strain evidence="1">CP</strain>
        <tissue evidence="1">Leaves</tissue>
    </source>
</reference>
<evidence type="ECO:0000313" key="2">
    <source>
        <dbReference type="Proteomes" id="UP001180020"/>
    </source>
</evidence>
<accession>A0AAV9E5K1</accession>
<sequence>MEKHYIAVMHLPNKTLVTINGVTKEIFHENSNFFPVKPTDYGKFLVISLGTGSAKEEGKYNANEAAK</sequence>